<keyword evidence="11" id="KW-0325">Glycoprotein</keyword>
<comment type="similarity">
    <text evidence="13 14">Belongs to the peptidase S8 family.</text>
</comment>
<keyword evidence="4" id="KW-0165">Cleavage on pair of basic residues</keyword>
<dbReference type="GO" id="GO:0008104">
    <property type="term" value="P:intracellular protein localization"/>
    <property type="evidence" value="ECO:0007669"/>
    <property type="project" value="UniProtKB-ARBA"/>
</dbReference>
<dbReference type="GO" id="GO:0004252">
    <property type="term" value="F:serine-type endopeptidase activity"/>
    <property type="evidence" value="ECO:0007669"/>
    <property type="project" value="UniProtKB-UniRule"/>
</dbReference>
<dbReference type="InterPro" id="IPR023827">
    <property type="entry name" value="Peptidase_S8_Asp-AS"/>
</dbReference>
<evidence type="ECO:0000313" key="20">
    <source>
        <dbReference type="Proteomes" id="UP000230750"/>
    </source>
</evidence>
<feature type="signal peptide" evidence="17">
    <location>
        <begin position="1"/>
        <end position="23"/>
    </location>
</feature>
<dbReference type="Pfam" id="PF16470">
    <property type="entry name" value="S8_pro-domain"/>
    <property type="match status" value="1"/>
</dbReference>
<reference evidence="19 20" key="1">
    <citation type="journal article" date="2017" name="PLoS Biol.">
        <title>The sea cucumber genome provides insights into morphological evolution and visceral regeneration.</title>
        <authorList>
            <person name="Zhang X."/>
            <person name="Sun L."/>
            <person name="Yuan J."/>
            <person name="Sun Y."/>
            <person name="Gao Y."/>
            <person name="Zhang L."/>
            <person name="Li S."/>
            <person name="Dai H."/>
            <person name="Hamel J.F."/>
            <person name="Liu C."/>
            <person name="Yu Y."/>
            <person name="Liu S."/>
            <person name="Lin W."/>
            <person name="Guo K."/>
            <person name="Jin S."/>
            <person name="Xu P."/>
            <person name="Storey K.B."/>
            <person name="Huan P."/>
            <person name="Zhang T."/>
            <person name="Zhou Y."/>
            <person name="Zhang J."/>
            <person name="Lin C."/>
            <person name="Li X."/>
            <person name="Xing L."/>
            <person name="Huo D."/>
            <person name="Sun M."/>
            <person name="Wang L."/>
            <person name="Mercier A."/>
            <person name="Li F."/>
            <person name="Yang H."/>
            <person name="Xiang J."/>
        </authorList>
    </citation>
    <scope>NUCLEOTIDE SEQUENCE [LARGE SCALE GENOMIC DNA]</scope>
    <source>
        <strain evidence="19">Shaxun</strain>
        <tissue evidence="19">Muscle</tissue>
    </source>
</reference>
<gene>
    <name evidence="19" type="ORF">BSL78_01665</name>
</gene>
<keyword evidence="7 13" id="KW-0720">Serine protease</keyword>
<organism evidence="19 20">
    <name type="scientific">Stichopus japonicus</name>
    <name type="common">Sea cucumber</name>
    <dbReference type="NCBI Taxonomy" id="307972"/>
    <lineage>
        <taxon>Eukaryota</taxon>
        <taxon>Metazoa</taxon>
        <taxon>Echinodermata</taxon>
        <taxon>Eleutherozoa</taxon>
        <taxon>Echinozoa</taxon>
        <taxon>Holothuroidea</taxon>
        <taxon>Aspidochirotacea</taxon>
        <taxon>Aspidochirotida</taxon>
        <taxon>Stichopodidae</taxon>
        <taxon>Apostichopus</taxon>
    </lineage>
</organism>
<evidence type="ECO:0000256" key="7">
    <source>
        <dbReference type="ARBA" id="ARBA00022825"/>
    </source>
</evidence>
<dbReference type="PROSITE" id="PS51829">
    <property type="entry name" value="P_HOMO_B"/>
    <property type="match status" value="1"/>
</dbReference>
<feature type="region of interest" description="Disordered" evidence="15">
    <location>
        <begin position="736"/>
        <end position="773"/>
    </location>
</feature>
<dbReference type="FunFam" id="3.30.70.850:FF:000001">
    <property type="entry name" value="Proprotein convertase subtilisin/kexin type 5"/>
    <property type="match status" value="1"/>
</dbReference>
<dbReference type="Gene3D" id="2.60.120.260">
    <property type="entry name" value="Galactose-binding domain-like"/>
    <property type="match status" value="1"/>
</dbReference>
<feature type="active site" description="Charge relay system" evidence="12 13">
    <location>
        <position position="176"/>
    </location>
</feature>
<feature type="active site" description="Charge relay system" evidence="12 13">
    <location>
        <position position="217"/>
    </location>
</feature>
<evidence type="ECO:0000256" key="1">
    <source>
        <dbReference type="ARBA" id="ARBA00001913"/>
    </source>
</evidence>
<evidence type="ECO:0000256" key="6">
    <source>
        <dbReference type="ARBA" id="ARBA00022801"/>
    </source>
</evidence>
<dbReference type="SMART" id="SM00261">
    <property type="entry name" value="FU"/>
    <property type="match status" value="1"/>
</dbReference>
<dbReference type="InterPro" id="IPR008979">
    <property type="entry name" value="Galactose-bd-like_sf"/>
</dbReference>
<evidence type="ECO:0000256" key="15">
    <source>
        <dbReference type="SAM" id="MobiDB-lite"/>
    </source>
</evidence>
<name>A0A2G8LM81_STIJA</name>
<proteinExistence type="inferred from homology"/>
<dbReference type="Pfam" id="PF00082">
    <property type="entry name" value="Peptidase_S8"/>
    <property type="match status" value="1"/>
</dbReference>
<evidence type="ECO:0000256" key="3">
    <source>
        <dbReference type="ARBA" id="ARBA00022670"/>
    </source>
</evidence>
<comment type="caution">
    <text evidence="19">The sequence shown here is derived from an EMBL/GenBank/DDBJ whole genome shotgun (WGS) entry which is preliminary data.</text>
</comment>
<dbReference type="InterPro" id="IPR034182">
    <property type="entry name" value="Kexin/furin"/>
</dbReference>
<evidence type="ECO:0000256" key="12">
    <source>
        <dbReference type="PIRSR" id="PIRSR615500-1"/>
    </source>
</evidence>
<evidence type="ECO:0000256" key="8">
    <source>
        <dbReference type="ARBA" id="ARBA00023136"/>
    </source>
</evidence>
<dbReference type="GO" id="GO:0016486">
    <property type="term" value="P:peptide hormone processing"/>
    <property type="evidence" value="ECO:0007669"/>
    <property type="project" value="TreeGrafter"/>
</dbReference>
<comment type="subcellular location">
    <subcellularLocation>
        <location evidence="2">Membrane</location>
    </subcellularLocation>
</comment>
<dbReference type="GO" id="GO:0005802">
    <property type="term" value="C:trans-Golgi network"/>
    <property type="evidence" value="ECO:0007669"/>
    <property type="project" value="TreeGrafter"/>
</dbReference>
<feature type="active site" description="Charge relay system" evidence="12 13">
    <location>
        <position position="391"/>
    </location>
</feature>
<protein>
    <submittedName>
        <fullName evidence="19">Putative furin isoform X1</fullName>
    </submittedName>
</protein>
<dbReference type="PROSITE" id="PS51892">
    <property type="entry name" value="SUBTILASE"/>
    <property type="match status" value="1"/>
</dbReference>
<evidence type="ECO:0000259" key="18">
    <source>
        <dbReference type="PROSITE" id="PS51829"/>
    </source>
</evidence>
<keyword evidence="16" id="KW-1133">Transmembrane helix</keyword>
<dbReference type="GO" id="GO:0008038">
    <property type="term" value="P:neuron recognition"/>
    <property type="evidence" value="ECO:0007669"/>
    <property type="project" value="UniProtKB-ARBA"/>
</dbReference>
<evidence type="ECO:0000256" key="4">
    <source>
        <dbReference type="ARBA" id="ARBA00022685"/>
    </source>
</evidence>
<dbReference type="PROSITE" id="PS00138">
    <property type="entry name" value="SUBTILASE_SER"/>
    <property type="match status" value="1"/>
</dbReference>
<evidence type="ECO:0000313" key="19">
    <source>
        <dbReference type="EMBL" id="PIK61366.1"/>
    </source>
</evidence>
<keyword evidence="8 16" id="KW-0472">Membrane</keyword>
<dbReference type="Proteomes" id="UP000230750">
    <property type="component" value="Unassembled WGS sequence"/>
</dbReference>
<dbReference type="InterPro" id="IPR015500">
    <property type="entry name" value="Peptidase_S8_subtilisin-rel"/>
</dbReference>
<dbReference type="FunFam" id="2.60.120.260:FF:000006">
    <property type="entry name" value="Proprotein convertase subtilisin/kexin type 5"/>
    <property type="match status" value="1"/>
</dbReference>
<feature type="domain" description="P/Homo B" evidence="18">
    <location>
        <begin position="466"/>
        <end position="601"/>
    </location>
</feature>
<dbReference type="InterPro" id="IPR038466">
    <property type="entry name" value="S8_pro-domain_sf"/>
</dbReference>
<dbReference type="PROSITE" id="PS00136">
    <property type="entry name" value="SUBTILASE_ASP"/>
    <property type="match status" value="1"/>
</dbReference>
<feature type="transmembrane region" description="Helical" evidence="16">
    <location>
        <begin position="674"/>
        <end position="698"/>
    </location>
</feature>
<dbReference type="Gene3D" id="2.10.220.10">
    <property type="entry name" value="Hormone Receptor, Insulin-like Growth Factor Receptor 1, Chain A, domain 2"/>
    <property type="match status" value="1"/>
</dbReference>
<dbReference type="STRING" id="307972.A0A2G8LM81"/>
<evidence type="ECO:0000256" key="2">
    <source>
        <dbReference type="ARBA" id="ARBA00004370"/>
    </source>
</evidence>
<keyword evidence="5 17" id="KW-0732">Signal</keyword>
<dbReference type="InterPro" id="IPR023828">
    <property type="entry name" value="Peptidase_S8_Ser-AS"/>
</dbReference>
<dbReference type="SUPFAM" id="SSF54897">
    <property type="entry name" value="Protease propeptides/inhibitors"/>
    <property type="match status" value="1"/>
</dbReference>
<evidence type="ECO:0000256" key="5">
    <source>
        <dbReference type="ARBA" id="ARBA00022729"/>
    </source>
</evidence>
<evidence type="ECO:0000256" key="9">
    <source>
        <dbReference type="ARBA" id="ARBA00023145"/>
    </source>
</evidence>
<sequence>MASVSSLIAIATVFLFALCAVSSNKESQDVFTNTYAVHIHGGAEMAHRLAKRHDFVNLGEIVPDHYHFWDHRNSLKRSLRETSERHHLLRQEPEVRWIEQQTIKSRMKRDYVNLDAANLDQNIGPKIVQDGYEPHFNDERWSKVWYLERGNGLDMNVLPAWQKGFTGKGVVVSILDDGIEKNHPDLMNNYDPAASYDVNGNDADPQPRYDFSNENRHGTRCSGEVAAEANNSICSVGVAHKASIGGVRMLDGDVTDAVEGRSLSLNPQHIDIYSASWGPDDDGKTVDGPGKMAKKAFLDGVTSGRGGLGSIFVWASGNGGRSGDSCGCDGYTNSVYTISVSSATEHGKVPWYSEKCASTLATTYSSGAPDEKQVVTTDLRKQCTDKHSGTSASAPLAAGLCALALEANPTLTWRDLQHIIVATSRPGNLLADDWIVNGADYRVSHSFGFGLMDAAAMVDLARSWQRVPDQHVCSTAGVIGPLTIPASGVLRVTIDSNGCLGEDDAVQSLEHVISNISIQYSKRGDLEITLTSPSGTKSILLPKRSRDFSDKGFHNWEFLSTHSWGEVPKGIWTLEIKNTGAKSNKGVLSKWDLVLYGTEVHPIQKHSGRRRPSNQFLETNVTKNSTIAHECVPCHESCKTCYGRNNSQCIQCQYNFMKRDVYCITNVSLLSDPLMYVAVGVIALIIIGLLLIAVLAIVMRNNSSKRTTSLEYSKLLEVDENSSDEDITEYKDEVYEGSKLSSSPMDGPEPATDACTNGGPSITLNSNGDVLTA</sequence>
<accession>A0A2G8LM81</accession>
<evidence type="ECO:0000256" key="11">
    <source>
        <dbReference type="ARBA" id="ARBA00023180"/>
    </source>
</evidence>
<dbReference type="SUPFAM" id="SSF57184">
    <property type="entry name" value="Growth factor receptor domain"/>
    <property type="match status" value="1"/>
</dbReference>
<dbReference type="FunFam" id="3.40.50.200:FF:000001">
    <property type="entry name" value="Furin 2, isoform B"/>
    <property type="match status" value="1"/>
</dbReference>
<dbReference type="SUPFAM" id="SSF49785">
    <property type="entry name" value="Galactose-binding domain-like"/>
    <property type="match status" value="1"/>
</dbReference>
<dbReference type="InterPro" id="IPR000209">
    <property type="entry name" value="Peptidase_S8/S53_dom"/>
</dbReference>
<dbReference type="Gene3D" id="3.30.70.850">
    <property type="entry name" value="Peptidase S8, pro-domain"/>
    <property type="match status" value="1"/>
</dbReference>
<dbReference type="InterPro" id="IPR009030">
    <property type="entry name" value="Growth_fac_rcpt_cys_sf"/>
</dbReference>
<keyword evidence="9" id="KW-0865">Zymogen</keyword>
<dbReference type="InterPro" id="IPR006212">
    <property type="entry name" value="Furin_repeat"/>
</dbReference>
<evidence type="ECO:0000256" key="13">
    <source>
        <dbReference type="PROSITE-ProRule" id="PRU01240"/>
    </source>
</evidence>
<keyword evidence="16" id="KW-0812">Transmembrane</keyword>
<evidence type="ECO:0000256" key="16">
    <source>
        <dbReference type="SAM" id="Phobius"/>
    </source>
</evidence>
<dbReference type="PROSITE" id="PS00137">
    <property type="entry name" value="SUBTILASE_HIS"/>
    <property type="match status" value="1"/>
</dbReference>
<feature type="chain" id="PRO_5013694776" evidence="17">
    <location>
        <begin position="24"/>
        <end position="773"/>
    </location>
</feature>
<evidence type="ECO:0000256" key="17">
    <source>
        <dbReference type="SAM" id="SignalP"/>
    </source>
</evidence>
<feature type="compositionally biased region" description="Polar residues" evidence="15">
    <location>
        <begin position="754"/>
        <end position="773"/>
    </location>
</feature>
<dbReference type="InterPro" id="IPR036852">
    <property type="entry name" value="Peptidase_S8/S53_dom_sf"/>
</dbReference>
<dbReference type="GO" id="GO:0000139">
    <property type="term" value="C:Golgi membrane"/>
    <property type="evidence" value="ECO:0007669"/>
    <property type="project" value="TreeGrafter"/>
</dbReference>
<dbReference type="PANTHER" id="PTHR42884">
    <property type="entry name" value="PROPROTEIN CONVERTASE SUBTILISIN/KEXIN-RELATED"/>
    <property type="match status" value="1"/>
</dbReference>
<keyword evidence="20" id="KW-1185">Reference proteome</keyword>
<dbReference type="OrthoDB" id="300641at2759"/>
<dbReference type="CDD" id="cd00064">
    <property type="entry name" value="FU"/>
    <property type="match status" value="1"/>
</dbReference>
<dbReference type="EMBL" id="MRZV01000033">
    <property type="protein sequence ID" value="PIK61366.1"/>
    <property type="molecule type" value="Genomic_DNA"/>
</dbReference>
<dbReference type="InterPro" id="IPR022398">
    <property type="entry name" value="Peptidase_S8_His-AS"/>
</dbReference>
<keyword evidence="6 13" id="KW-0378">Hydrolase</keyword>
<dbReference type="SUPFAM" id="SSF52743">
    <property type="entry name" value="Subtilisin-like"/>
    <property type="match status" value="1"/>
</dbReference>
<dbReference type="InterPro" id="IPR032815">
    <property type="entry name" value="S8_pro-domain"/>
</dbReference>
<dbReference type="Gene3D" id="3.40.50.200">
    <property type="entry name" value="Peptidase S8/S53 domain"/>
    <property type="match status" value="1"/>
</dbReference>
<dbReference type="PRINTS" id="PR00723">
    <property type="entry name" value="SUBTILISIN"/>
</dbReference>
<dbReference type="PANTHER" id="PTHR42884:SF3">
    <property type="entry name" value="FURIN-LIKE PROTEASE 1, ISOFORMS 1_1-X_2"/>
    <property type="match status" value="1"/>
</dbReference>
<dbReference type="AlphaFoldDB" id="A0A2G8LM81"/>
<keyword evidence="10" id="KW-1015">Disulfide bond</keyword>
<comment type="cofactor">
    <cofactor evidence="1">
        <name>Ca(2+)</name>
        <dbReference type="ChEBI" id="CHEBI:29108"/>
    </cofactor>
</comment>
<dbReference type="InterPro" id="IPR002884">
    <property type="entry name" value="P_dom"/>
</dbReference>
<evidence type="ECO:0000256" key="10">
    <source>
        <dbReference type="ARBA" id="ARBA00023157"/>
    </source>
</evidence>
<dbReference type="Pfam" id="PF01483">
    <property type="entry name" value="P_proprotein"/>
    <property type="match status" value="1"/>
</dbReference>
<keyword evidence="3 13" id="KW-0645">Protease</keyword>
<evidence type="ECO:0000256" key="14">
    <source>
        <dbReference type="RuleBase" id="RU003355"/>
    </source>
</evidence>
<dbReference type="CDD" id="cd04059">
    <property type="entry name" value="Peptidases_S8_Protein_convertases_Kexins_Furin-like"/>
    <property type="match status" value="1"/>
</dbReference>